<evidence type="ECO:0000259" key="1">
    <source>
        <dbReference type="Pfam" id="PF12770"/>
    </source>
</evidence>
<gene>
    <name evidence="2" type="ORF">ABWT76_000402</name>
</gene>
<organism evidence="2">
    <name type="scientific">Planktothricoides raciborskii GIHE-MW2</name>
    <dbReference type="NCBI Taxonomy" id="2792601"/>
    <lineage>
        <taxon>Bacteria</taxon>
        <taxon>Bacillati</taxon>
        <taxon>Cyanobacteriota</taxon>
        <taxon>Cyanophyceae</taxon>
        <taxon>Oscillatoriophycideae</taxon>
        <taxon>Oscillatoriales</taxon>
        <taxon>Oscillatoriaceae</taxon>
        <taxon>Planktothricoides</taxon>
    </lineage>
</organism>
<dbReference type="AlphaFoldDB" id="A0AAU8JHL9"/>
<name>A0AAU8JHL9_9CYAN</name>
<reference evidence="2" key="1">
    <citation type="submission" date="2024-07" db="EMBL/GenBank/DDBJ databases">
        <authorList>
            <person name="Kim Y.J."/>
            <person name="Jeong J.Y."/>
        </authorList>
    </citation>
    <scope>NUCLEOTIDE SEQUENCE</scope>
    <source>
        <strain evidence="2">GIHE-MW2</strain>
    </source>
</reference>
<feature type="domain" description="CHAT" evidence="1">
    <location>
        <begin position="38"/>
        <end position="369"/>
    </location>
</feature>
<sequence>MQNWIFANWLQPYINDKNQWKSQINSVLTEIAQRLQLDELIAQHLTDIDELIIVPHLELHQIPFAALPVAENQFLGDKFLIRYIPSCQVLEFCQKRPPVGENLIYGTVEDATGDLPCASFEGEQIAQLHNISDERRLKGSTQATVSNYRQLIKQVQGMLSSHHAHSRLDRPLESQLKLGDGSITLGQLMTPGWRLPHLSDVFLSCCETGLGVTEITDDILTLSTGFLCAGARSAVSTLWSVDDFATALFSIFYHRYRQQGFHRPEALRRSQVELRTLTGDTLAATYQPKITHFLEKSLKYAYATRKEAKTERDRHPQDSSDFQQWDLEFKSRTKMCDRIGNTIKHLKFLCCESLPFSHPFYWAAFICSGLQ</sequence>
<protein>
    <submittedName>
        <fullName evidence="2">CHAT domain-containing protein</fullName>
    </submittedName>
</protein>
<dbReference type="EMBL" id="CP159837">
    <property type="protein sequence ID" value="XCM37623.1"/>
    <property type="molecule type" value="Genomic_DNA"/>
</dbReference>
<dbReference type="InterPro" id="IPR024983">
    <property type="entry name" value="CHAT_dom"/>
</dbReference>
<accession>A0AAU8JHL9</accession>
<dbReference type="RefSeq" id="WP_354635566.1">
    <property type="nucleotide sequence ID" value="NZ_CP159837.1"/>
</dbReference>
<proteinExistence type="predicted"/>
<dbReference type="Pfam" id="PF12770">
    <property type="entry name" value="CHAT"/>
    <property type="match status" value="1"/>
</dbReference>
<evidence type="ECO:0000313" key="2">
    <source>
        <dbReference type="EMBL" id="XCM37623.1"/>
    </source>
</evidence>